<dbReference type="RefSeq" id="WP_014368763.1">
    <property type="nucleotide sequence ID" value="NC_016935.1"/>
</dbReference>
<organism evidence="6 7">
    <name type="scientific">Paenibacillus mucilaginosus 3016</name>
    <dbReference type="NCBI Taxonomy" id="1116391"/>
    <lineage>
        <taxon>Bacteria</taxon>
        <taxon>Bacillati</taxon>
        <taxon>Bacillota</taxon>
        <taxon>Bacilli</taxon>
        <taxon>Bacillales</taxon>
        <taxon>Paenibacillaceae</taxon>
        <taxon>Paenibacillus</taxon>
    </lineage>
</organism>
<dbReference type="GO" id="GO:0043565">
    <property type="term" value="F:sequence-specific DNA binding"/>
    <property type="evidence" value="ECO:0007669"/>
    <property type="project" value="InterPro"/>
</dbReference>
<dbReference type="KEGG" id="pmq:PM3016_1176"/>
<dbReference type="GO" id="GO:0003700">
    <property type="term" value="F:DNA-binding transcription factor activity"/>
    <property type="evidence" value="ECO:0007669"/>
    <property type="project" value="InterPro"/>
</dbReference>
<evidence type="ECO:0000256" key="3">
    <source>
        <dbReference type="ARBA" id="ARBA00023163"/>
    </source>
</evidence>
<evidence type="ECO:0000256" key="4">
    <source>
        <dbReference type="SAM" id="Phobius"/>
    </source>
</evidence>
<name>H6NEG3_9BACL</name>
<sequence>MSRFQEWLKGNWRNTQARLVLIMTLSVSLIIFTVGLASYYTSKSVLQSELSEPQHLKLRIGMSYIDKQVDEANRLAVKISLHPAVREFLTTTEQGAYGPTTQLYGVLDALFLSSPYLNSIHIYDKERQSFIGYPDGYSSRSETFPDHTWVKQAETMGSRPMMIASRKLPEGTSHAGRDQVTLYRTIKIAGQNEGLIAVNFNPNALFSQMTGSEVSSLKSPQFIFDSAGKLVFAAGAEDFGVDTGTVLGALQALGGDQFGELAYAGGRLLLSHTRSELTQWEFVSLVSQDELLAKTEKIRDVVLLVAAGALLLGAWTIVHINSVAFLPVRRMRSMLHAYKKDGVSPDLNDLEQVTGRLLSDHDKLSQLIRQTLPEAASKFVKEALAGQIRSSKEWKHKWTCYFRDWDEGPLTLAVLSIDRYGEWVRRYPDHDHLLLKYALANITEELFAAKWRTVCLDLGHDRMALLLQPREAETEGPEQGLREAEETIRRLLSFSISAGISRPCPDAGALQRAMQEAETALAYRLYLGCGRVIPWDDTLQQGGGAVTLPSETLIGGLADAVEAGAADHALCLWERIRRELEEARTPPAAALSYVNALRHRLNGISRVKEQGGGAEAREAPYGETMPLAEIGEAMALEIRELAESFARTARSKEYLQVQGMIEYMRQHLGDNVGVQDIAAAAGISISLASQLFKQETGETIHDYLTALRVERAGELLLQTPSKIADIASMVGYQHENSFIRVFRKYKDITPGKYRELMKAKAAPAAE</sequence>
<dbReference type="Pfam" id="PF12833">
    <property type="entry name" value="HTH_18"/>
    <property type="match status" value="1"/>
</dbReference>
<evidence type="ECO:0000259" key="5">
    <source>
        <dbReference type="PROSITE" id="PS01124"/>
    </source>
</evidence>
<evidence type="ECO:0000313" key="6">
    <source>
        <dbReference type="EMBL" id="AFC28106.1"/>
    </source>
</evidence>
<evidence type="ECO:0000256" key="2">
    <source>
        <dbReference type="ARBA" id="ARBA00023125"/>
    </source>
</evidence>
<keyword evidence="7" id="KW-1185">Reference proteome</keyword>
<dbReference type="Proteomes" id="UP000007523">
    <property type="component" value="Chromosome"/>
</dbReference>
<keyword evidence="2" id="KW-0238">DNA-binding</keyword>
<dbReference type="InterPro" id="IPR018060">
    <property type="entry name" value="HTH_AraC"/>
</dbReference>
<keyword evidence="4" id="KW-1133">Transmembrane helix</keyword>
<feature type="transmembrane region" description="Helical" evidence="4">
    <location>
        <begin position="301"/>
        <end position="326"/>
    </location>
</feature>
<dbReference type="InterPro" id="IPR009057">
    <property type="entry name" value="Homeodomain-like_sf"/>
</dbReference>
<keyword evidence="3" id="KW-0804">Transcription</keyword>
<gene>
    <name evidence="6" type="ORF">PM3016_1176</name>
</gene>
<dbReference type="InterPro" id="IPR020449">
    <property type="entry name" value="Tscrpt_reg_AraC-type_HTH"/>
</dbReference>
<dbReference type="AlphaFoldDB" id="H6NEG3"/>
<keyword evidence="4" id="KW-0812">Transmembrane</keyword>
<dbReference type="PROSITE" id="PS01124">
    <property type="entry name" value="HTH_ARAC_FAMILY_2"/>
    <property type="match status" value="1"/>
</dbReference>
<keyword evidence="1" id="KW-0805">Transcription regulation</keyword>
<proteinExistence type="predicted"/>
<evidence type="ECO:0000313" key="7">
    <source>
        <dbReference type="Proteomes" id="UP000007523"/>
    </source>
</evidence>
<evidence type="ECO:0000256" key="1">
    <source>
        <dbReference type="ARBA" id="ARBA00023015"/>
    </source>
</evidence>
<dbReference type="InterPro" id="IPR041522">
    <property type="entry name" value="CdaR_GGDEF"/>
</dbReference>
<dbReference type="Pfam" id="PF17853">
    <property type="entry name" value="GGDEF_2"/>
    <property type="match status" value="1"/>
</dbReference>
<dbReference type="SMART" id="SM00342">
    <property type="entry name" value="HTH_ARAC"/>
    <property type="match status" value="1"/>
</dbReference>
<dbReference type="SUPFAM" id="SSF46689">
    <property type="entry name" value="Homeodomain-like"/>
    <property type="match status" value="2"/>
</dbReference>
<feature type="transmembrane region" description="Helical" evidence="4">
    <location>
        <begin position="20"/>
        <end position="40"/>
    </location>
</feature>
<reference evidence="6 7" key="1">
    <citation type="journal article" date="2012" name="J. Bacteriol.">
        <title>Complete Genome Sequence of Paenibacillus mucilaginosus 3016, a Bacterium Functional as Microbial Fertilizer.</title>
        <authorList>
            <person name="Ma M."/>
            <person name="Wang Z."/>
            <person name="Li L."/>
            <person name="Jiang X."/>
            <person name="Guan D."/>
            <person name="Cao F."/>
            <person name="Chen H."/>
            <person name="Wang X."/>
            <person name="Shen D."/>
            <person name="Du B."/>
            <person name="Li J."/>
        </authorList>
    </citation>
    <scope>NUCLEOTIDE SEQUENCE [LARGE SCALE GENOMIC DNA]</scope>
    <source>
        <strain evidence="6 7">3016</strain>
    </source>
</reference>
<dbReference type="PANTHER" id="PTHR43280">
    <property type="entry name" value="ARAC-FAMILY TRANSCRIPTIONAL REGULATOR"/>
    <property type="match status" value="1"/>
</dbReference>
<accession>H6NEG3</accession>
<dbReference type="Gene3D" id="1.10.10.60">
    <property type="entry name" value="Homeodomain-like"/>
    <property type="match status" value="2"/>
</dbReference>
<feature type="domain" description="HTH araC/xylS-type" evidence="5">
    <location>
        <begin position="658"/>
        <end position="756"/>
    </location>
</feature>
<keyword evidence="4" id="KW-0472">Membrane</keyword>
<protein>
    <submittedName>
        <fullName evidence="6">AraC family transcriptional regulator</fullName>
    </submittedName>
</protein>
<dbReference type="STRING" id="1116391.PM3016_1176"/>
<dbReference type="HOGENOM" id="CLU_362415_0_0_9"/>
<dbReference type="EMBL" id="CP003235">
    <property type="protein sequence ID" value="AFC28106.1"/>
    <property type="molecule type" value="Genomic_DNA"/>
</dbReference>
<dbReference type="PANTHER" id="PTHR43280:SF28">
    <property type="entry name" value="HTH-TYPE TRANSCRIPTIONAL ACTIVATOR RHAS"/>
    <property type="match status" value="1"/>
</dbReference>
<dbReference type="PRINTS" id="PR00032">
    <property type="entry name" value="HTHARAC"/>
</dbReference>